<keyword evidence="2" id="KW-0812">Transmembrane</keyword>
<evidence type="ECO:0000313" key="4">
    <source>
        <dbReference type="EMBL" id="NMF59129.1"/>
    </source>
</evidence>
<feature type="transmembrane region" description="Helical" evidence="2">
    <location>
        <begin position="329"/>
        <end position="345"/>
    </location>
</feature>
<dbReference type="Pfam" id="PF00211">
    <property type="entry name" value="Guanylate_cyc"/>
    <property type="match status" value="1"/>
</dbReference>
<dbReference type="InterPro" id="IPR050697">
    <property type="entry name" value="Adenylyl/Guanylyl_Cyclase_3/4"/>
</dbReference>
<comment type="similarity">
    <text evidence="1">Belongs to the adenylyl cyclase class-3 family.</text>
</comment>
<keyword evidence="2" id="KW-0472">Membrane</keyword>
<gene>
    <name evidence="4" type="ORF">HC246_14180</name>
</gene>
<evidence type="ECO:0000256" key="1">
    <source>
        <dbReference type="ARBA" id="ARBA00005381"/>
    </source>
</evidence>
<feature type="transmembrane region" description="Helical" evidence="2">
    <location>
        <begin position="376"/>
        <end position="398"/>
    </location>
</feature>
<dbReference type="Proteomes" id="UP000738376">
    <property type="component" value="Unassembled WGS sequence"/>
</dbReference>
<dbReference type="PANTHER" id="PTHR43081">
    <property type="entry name" value="ADENYLATE CYCLASE, TERMINAL-DIFFERENTIATION SPECIFIC-RELATED"/>
    <property type="match status" value="1"/>
</dbReference>
<dbReference type="PANTHER" id="PTHR43081:SF1">
    <property type="entry name" value="ADENYLATE CYCLASE, TERMINAL-DIFFERENTIATION SPECIFIC"/>
    <property type="match status" value="1"/>
</dbReference>
<keyword evidence="2" id="KW-1133">Transmembrane helix</keyword>
<comment type="caution">
    <text evidence="4">The sequence shown here is derived from an EMBL/GenBank/DDBJ whole genome shotgun (WGS) entry which is preliminary data.</text>
</comment>
<proteinExistence type="inferred from homology"/>
<dbReference type="InterPro" id="IPR007890">
    <property type="entry name" value="CHASE2"/>
</dbReference>
<keyword evidence="5" id="KW-1185">Reference proteome</keyword>
<dbReference type="CDD" id="cd07302">
    <property type="entry name" value="CHD"/>
    <property type="match status" value="1"/>
</dbReference>
<protein>
    <submittedName>
        <fullName evidence="4">Adenylate/guanylate cyclase domain-containing protein</fullName>
    </submittedName>
</protein>
<dbReference type="RefSeq" id="WP_169363942.1">
    <property type="nucleotide sequence ID" value="NZ_JAAVJL010000001.1"/>
</dbReference>
<dbReference type="InterPro" id="IPR029787">
    <property type="entry name" value="Nucleotide_cyclase"/>
</dbReference>
<dbReference type="PROSITE" id="PS50125">
    <property type="entry name" value="GUANYLATE_CYCLASE_2"/>
    <property type="match status" value="1"/>
</dbReference>
<feature type="transmembrane region" description="Helical" evidence="2">
    <location>
        <begin position="21"/>
        <end position="37"/>
    </location>
</feature>
<evidence type="ECO:0000313" key="5">
    <source>
        <dbReference type="Proteomes" id="UP000738376"/>
    </source>
</evidence>
<dbReference type="SUPFAM" id="SSF55073">
    <property type="entry name" value="Nucleotide cyclase"/>
    <property type="match status" value="1"/>
</dbReference>
<feature type="transmembrane region" description="Helical" evidence="2">
    <location>
        <begin position="352"/>
        <end position="370"/>
    </location>
</feature>
<accession>A0ABX1LWG5</accession>
<feature type="domain" description="Guanylate cyclase" evidence="3">
    <location>
        <begin position="444"/>
        <end position="582"/>
    </location>
</feature>
<organism evidence="4 5">
    <name type="scientific">Pseudanabaena yagii GIHE-NHR1</name>
    <dbReference type="NCBI Taxonomy" id="2722753"/>
    <lineage>
        <taxon>Bacteria</taxon>
        <taxon>Bacillati</taxon>
        <taxon>Cyanobacteriota</taxon>
        <taxon>Cyanophyceae</taxon>
        <taxon>Pseudanabaenales</taxon>
        <taxon>Pseudanabaenaceae</taxon>
        <taxon>Pseudanabaena</taxon>
        <taxon>Pseudanabaena yagii</taxon>
    </lineage>
</organism>
<name>A0ABX1LWG5_9CYAN</name>
<dbReference type="SMART" id="SM01080">
    <property type="entry name" value="CHASE2"/>
    <property type="match status" value="1"/>
</dbReference>
<reference evidence="4 5" key="1">
    <citation type="submission" date="2020-03" db="EMBL/GenBank/DDBJ databases">
        <title>Draft Genome Sequence of 2-Methylisoborneol Producing Pseudanabaena yagii Strain GIHE-NHR1 Isolated from North Han River in South Korea.</title>
        <authorList>
            <person name="Jeong J."/>
        </authorList>
    </citation>
    <scope>NUCLEOTIDE SEQUENCE [LARGE SCALE GENOMIC DNA]</scope>
    <source>
        <strain evidence="4 5">GIHE-NHR1</strain>
    </source>
</reference>
<dbReference type="InterPro" id="IPR001054">
    <property type="entry name" value="A/G_cyclase"/>
</dbReference>
<dbReference type="Pfam" id="PF05226">
    <property type="entry name" value="CHASE2"/>
    <property type="match status" value="1"/>
</dbReference>
<evidence type="ECO:0000259" key="3">
    <source>
        <dbReference type="PROSITE" id="PS50125"/>
    </source>
</evidence>
<dbReference type="SMART" id="SM00044">
    <property type="entry name" value="CYCc"/>
    <property type="match status" value="1"/>
</dbReference>
<evidence type="ECO:0000256" key="2">
    <source>
        <dbReference type="SAM" id="Phobius"/>
    </source>
</evidence>
<sequence length="650" mass="71519">MKLPAPLVNFGAFCKRNHQQLVAGLITFSVSLGVLVLRDNGTFKQIELLSYDNLMRSQLNEPSDQRIVIVEISEADIQRFRWPFSDRLFAKLINQIASAKPAVIGIDKYLDLPVLDGRSELVEATKNAGNVVNATFLATVKGRSNVEPAKDLEQISRYGYVNLSTDKGAVVRRSAIVGDSGSFAFEITQLYLQKLHNKQQLVFNPDAIQFTAGKQIIPRMTANYGAYRKEDDSGYQVMIRYRGKPRSFQHISASDVIDGKFAPEQFRDRAVLIGITAESLKDSFATPVTADEEVMYGVEIHANIVSQLISATLDDRKFIQVWSNDLENLWIAIWAIIGGGLATFIPNAFRNVGLLATLAIGLTVGSYIAFAQALWLPIFPSLLGLISANVLVMSYQLAIQQSERKVLMGLFSRHVSKELVDIIWSNREKFMEEGRITGQEVYVTVLFTDMRNFSTAAEAQAPGETLNWLNNYLGTIANEVLAHGGMVDKYIGDAVMAVFGVPIPHANEVERTRDAQSAVDAALAIARKLAEMNDVWVAQGLPPVTTGIGINSGTVIAGSLGSAERLEYSVLGDAVNIAARLESFNKEVDGGPHHILISEDTHQRLNNNFKTEFVGKYALKGKKQETGIYRVLDIQKKANPVVSSASSETT</sequence>
<dbReference type="Gene3D" id="3.30.70.1230">
    <property type="entry name" value="Nucleotide cyclase"/>
    <property type="match status" value="1"/>
</dbReference>
<dbReference type="EMBL" id="JAAVJL010000001">
    <property type="protein sequence ID" value="NMF59129.1"/>
    <property type="molecule type" value="Genomic_DNA"/>
</dbReference>